<feature type="binding site" evidence="3">
    <location>
        <position position="292"/>
    </location>
    <ligand>
        <name>a divalent metal cation</name>
        <dbReference type="ChEBI" id="CHEBI:60240"/>
        <label>1</label>
    </ligand>
</feature>
<evidence type="ECO:0000256" key="3">
    <source>
        <dbReference type="PIRSR" id="PIRSR601559-52"/>
    </source>
</evidence>
<keyword evidence="2" id="KW-0378">Hydrolase</keyword>
<dbReference type="PANTHER" id="PTHR10819">
    <property type="entry name" value="PHOSPHOTRIESTERASE-RELATED"/>
    <property type="match status" value="1"/>
</dbReference>
<dbReference type="PROSITE" id="PS51347">
    <property type="entry name" value="PHOSPHOTRIESTERASE_2"/>
    <property type="match status" value="1"/>
</dbReference>
<organism evidence="5 6">
    <name type="scientific">Edaphobacter modestus</name>
    <dbReference type="NCBI Taxonomy" id="388466"/>
    <lineage>
        <taxon>Bacteria</taxon>
        <taxon>Pseudomonadati</taxon>
        <taxon>Acidobacteriota</taxon>
        <taxon>Terriglobia</taxon>
        <taxon>Terriglobales</taxon>
        <taxon>Acidobacteriaceae</taxon>
        <taxon>Edaphobacter</taxon>
    </lineage>
</organism>
<dbReference type="Pfam" id="PF02126">
    <property type="entry name" value="PTE"/>
    <property type="match status" value="1"/>
</dbReference>
<gene>
    <name evidence="5" type="ORF">BDD14_0297</name>
</gene>
<dbReference type="EMBL" id="SHKW01000001">
    <property type="protein sequence ID" value="RZU38975.1"/>
    <property type="molecule type" value="Genomic_DNA"/>
</dbReference>
<evidence type="ECO:0000256" key="1">
    <source>
        <dbReference type="ARBA" id="ARBA00022723"/>
    </source>
</evidence>
<dbReference type="InterPro" id="IPR017947">
    <property type="entry name" value="AryldialkylPase_Zn-BS"/>
</dbReference>
<feature type="binding site" evidence="3">
    <location>
        <position position="179"/>
    </location>
    <ligand>
        <name>a divalent metal cation</name>
        <dbReference type="ChEBI" id="CHEBI:60240"/>
        <label>2</label>
    </ligand>
</feature>
<feature type="binding site" evidence="3">
    <location>
        <position position="58"/>
    </location>
    <ligand>
        <name>a divalent metal cation</name>
        <dbReference type="ChEBI" id="CHEBI:60240"/>
        <label>1</label>
    </ligand>
</feature>
<dbReference type="InterPro" id="IPR001559">
    <property type="entry name" value="Phosphotriesterase"/>
</dbReference>
<dbReference type="PROSITE" id="PS01322">
    <property type="entry name" value="PHOSPHOTRIESTERASE_1"/>
    <property type="match status" value="1"/>
</dbReference>
<feature type="binding site" evidence="3">
    <location>
        <position position="240"/>
    </location>
    <ligand>
        <name>a divalent metal cation</name>
        <dbReference type="ChEBI" id="CHEBI:60240"/>
        <label>2</label>
    </ligand>
</feature>
<dbReference type="GO" id="GO:0016788">
    <property type="term" value="F:hydrolase activity, acting on ester bonds"/>
    <property type="evidence" value="ECO:0007669"/>
    <property type="project" value="InterPro"/>
</dbReference>
<dbReference type="PROSITE" id="PS51318">
    <property type="entry name" value="TAT"/>
    <property type="match status" value="1"/>
</dbReference>
<feature type="binding site" evidence="3">
    <location>
        <position position="179"/>
    </location>
    <ligand>
        <name>a divalent metal cation</name>
        <dbReference type="ChEBI" id="CHEBI:60240"/>
        <label>1</label>
    </ligand>
</feature>
<feature type="binding site" evidence="3">
    <location>
        <position position="56"/>
    </location>
    <ligand>
        <name>a divalent metal cation</name>
        <dbReference type="ChEBI" id="CHEBI:60240"/>
        <label>1</label>
    </ligand>
</feature>
<feature type="binding site" evidence="3">
    <location>
        <position position="212"/>
    </location>
    <ligand>
        <name>a divalent metal cation</name>
        <dbReference type="ChEBI" id="CHEBI:60240"/>
        <label>2</label>
    </ligand>
</feature>
<evidence type="ECO:0000313" key="5">
    <source>
        <dbReference type="EMBL" id="RZU38975.1"/>
    </source>
</evidence>
<feature type="modified residue" description="N6-carboxylysine" evidence="4">
    <location>
        <position position="174"/>
    </location>
</feature>
<comment type="similarity">
    <text evidence="4">Belongs to the metallo-dependent hydrolases superfamily. Phosphotriesterase family.</text>
</comment>
<dbReference type="InterPro" id="IPR032466">
    <property type="entry name" value="Metal_Hydrolase"/>
</dbReference>
<dbReference type="Proteomes" id="UP000292958">
    <property type="component" value="Unassembled WGS sequence"/>
</dbReference>
<evidence type="ECO:0000313" key="6">
    <source>
        <dbReference type="Proteomes" id="UP000292958"/>
    </source>
</evidence>
<name>A0A4Q7YQF0_9BACT</name>
<dbReference type="AlphaFoldDB" id="A0A4Q7YQF0"/>
<comment type="caution">
    <text evidence="5">The sequence shown here is derived from an EMBL/GenBank/DDBJ whole genome shotgun (WGS) entry which is preliminary data.</text>
</comment>
<evidence type="ECO:0000256" key="4">
    <source>
        <dbReference type="PROSITE-ProRule" id="PRU00679"/>
    </source>
</evidence>
<dbReference type="PANTHER" id="PTHR10819:SF3">
    <property type="entry name" value="PHOSPHOTRIESTERASE-RELATED PROTEIN"/>
    <property type="match status" value="1"/>
</dbReference>
<dbReference type="SUPFAM" id="SSF51556">
    <property type="entry name" value="Metallo-dependent hydrolases"/>
    <property type="match status" value="1"/>
</dbReference>
<dbReference type="GO" id="GO:0008270">
    <property type="term" value="F:zinc ion binding"/>
    <property type="evidence" value="ECO:0007669"/>
    <property type="project" value="InterPro"/>
</dbReference>
<evidence type="ECO:0000256" key="2">
    <source>
        <dbReference type="ARBA" id="ARBA00022801"/>
    </source>
</evidence>
<keyword evidence="1 3" id="KW-0479">Metal-binding</keyword>
<dbReference type="Gene3D" id="3.20.20.140">
    <property type="entry name" value="Metal-dependent hydrolases"/>
    <property type="match status" value="1"/>
</dbReference>
<proteinExistence type="inferred from homology"/>
<keyword evidence="6" id="KW-1185">Reference proteome</keyword>
<reference evidence="5 6" key="1">
    <citation type="submission" date="2019-02" db="EMBL/GenBank/DDBJ databases">
        <title>Genomic Encyclopedia of Archaeal and Bacterial Type Strains, Phase II (KMG-II): from individual species to whole genera.</title>
        <authorList>
            <person name="Goeker M."/>
        </authorList>
    </citation>
    <scope>NUCLEOTIDE SEQUENCE [LARGE SCALE GENOMIC DNA]</scope>
    <source>
        <strain evidence="5 6">DSM 18101</strain>
    </source>
</reference>
<dbReference type="InterPro" id="IPR006311">
    <property type="entry name" value="TAT_signal"/>
</dbReference>
<comment type="cofactor">
    <cofactor evidence="3">
        <name>a divalent metal cation</name>
        <dbReference type="ChEBI" id="CHEBI:60240"/>
    </cofactor>
    <text evidence="3">Binds 2 divalent metal cations per subunit.</text>
</comment>
<protein>
    <submittedName>
        <fullName evidence="5">Phosphotriesterase-related protein</fullName>
    </submittedName>
</protein>
<sequence length="348" mass="38060">MTPALDLTRREFLREAALLTVVASANALPTSQAQDMFVQTVLGPIPASKLGVTLVHEHVMCDFIGAAQTNRHRWEVEAVVKRMLPVLIQVKERGVTGFIDCTPAYIGRDPRVLKQLAQQTGLHIVTNTGYYGGADDKFVPKHAYSATPDQLADLWVEDVAHGIEDTGVKPGFIKIGIDEIKGSADRLSPIDEKLVRASARASRRTNLAVTCHTGGGPAGLTATKIFIEERADPARFIVAHSDGHGLPINRAVAALGAWVSFDGIGRQPLESHLKLVHVMTEKHASRLLLSQDSGWYWVGQQNGGEVRNFNYMIDVFLPALHNSGISEATIRKLMVENPANAFAIRFHR</sequence>
<accession>A0A4Q7YQF0</accession>